<dbReference type="InterPro" id="IPR023213">
    <property type="entry name" value="CAT-like_dom_sf"/>
</dbReference>
<dbReference type="InParanoid" id="A0A1D3CXJ4"/>
<feature type="region of interest" description="Disordered" evidence="1">
    <location>
        <begin position="1059"/>
        <end position="1096"/>
    </location>
</feature>
<feature type="transmembrane region" description="Helical" evidence="2">
    <location>
        <begin position="1033"/>
        <end position="1051"/>
    </location>
</feature>
<dbReference type="VEuPathDB" id="ToxoDB:LOC113146999"/>
<keyword evidence="2" id="KW-1133">Transmembrane helix</keyword>
<sequence length="1285" mass="141845">MTSARTSYLYKTADACLTLVEFMARPFCWDMALFRSRDSATSGRLEPPSGVLAGMHLATARRCTQIAKSEHPRSTCKIRRGSRNEQSLIAINDQALSSQQIHTLYAKWEESGAPSQPPEGQRPFQQLPGSHGSDKLSKTFWVAMNHLDHSVVRFARRHPLLIWLAWGLLSLGFLCSLNGFLWPILILLFVLRRLRLLMWEAAVRWFSPYVFSKDVEAFLHQPMHAEGQSVVEPQSSFFTGSREVLSLMESQEKLFFSMPWMAVTAFSYCERLTLQDLCSAITTNLLKPVDKFSCFADCSADDTTLGRLPLSAFAHPRLLAKVQRIMGRYCWVRQEGFRVSQHVMKLTRKGLESFRDQRFVVGKGSADSKEMSQTQKLCSCSSASDCSCLLDEADVTCLVNEALAQPLDPGKPLWQFLLIENVILPPRDGAGSLEKECIGSVVVFRMHHAVGDGVSITRMFLRDFLCAAPAVPCNDCTSAQQYEGQTVSVMGAASLPDKGSATAIASQLSHTVSADTSGDNDVFHDNTEEAAQTPKVGSPVSAASTSTIWTASVTSSKAAADANETTNDTFKAQMQDRNALQFRDEGVLSKTSPGVSPLKTYSSVCAIPQNTFWKVLLAIRFALQIPFYAAQMALLMSYDELLETPRCGSARRTRIAKPICIPLQELKDLKTRLAAVLALQRETQPATTRRSVGRRLLQWIKPFSATQDRQQMDKKQSRAGQDKAMCSSAGNRGALGATAQTPTVREEHSNAKTLRVTLNDIFAACIVGGYHRYEEKMKKNLSSNEEKSMEGSIRAISKHPLKEEINFLIPVNLRRQDHEAKDLRNRFASLVLQMPVTSQGDSLQRMLGVHGAIRKTFQSFAIPMVMCLENWLYNTWPDLLMAYFLRLTHKVGVGVSAFSCGGVVSICISADEGVVSDPQVLRECVLAEALQRLPEVQRTNAVPCYLTFVFFVDASADTALFGELFLSSLAAQASPLADSVHRPPLSLFPRFWSATLLPSISPRFIPALELKVSLLPSISLQIQQSHPDFSPALAMRLLLLLSCICSLFLSIPTVSAATGTRDEHSSELRGEMSSEAFTPPKAPPPTEVTHTTGTGGVSAIPSPELLRAQLEARRRSPGWEKGTVREHKDNSILQHGEAHKKTGISRMKVLQLFPAFLMAVALLSIFALFISEYKRGVVTAGSVFPPTLVPEDVPSAVDSILAAHKTVVFLNDSCVICMAGVKKLAECGGKPFVVQLMGHRLAPYVRKHFESSYKVTRLPAIFVDQKAAPDFLSAVCETMDLRHRF</sequence>
<dbReference type="Proteomes" id="UP000095192">
    <property type="component" value="Unassembled WGS sequence"/>
</dbReference>
<evidence type="ECO:0008006" key="5">
    <source>
        <dbReference type="Google" id="ProtNLM"/>
    </source>
</evidence>
<accession>A0A1D3CXJ4</accession>
<evidence type="ECO:0000256" key="1">
    <source>
        <dbReference type="SAM" id="MobiDB-lite"/>
    </source>
</evidence>
<proteinExistence type="predicted"/>
<keyword evidence="4" id="KW-1185">Reference proteome</keyword>
<dbReference type="VEuPathDB" id="ToxoDB:LOC34621798"/>
<feature type="compositionally biased region" description="Basic and acidic residues" evidence="1">
    <location>
        <begin position="1060"/>
        <end position="1072"/>
    </location>
</feature>
<gene>
    <name evidence="3" type="ORF">cyc_05446</name>
</gene>
<comment type="caution">
    <text evidence="3">The sequence shown here is derived from an EMBL/GenBank/DDBJ whole genome shotgun (WGS) entry which is preliminary data.</text>
</comment>
<dbReference type="InterPro" id="IPR045034">
    <property type="entry name" value="O-acyltransferase_WSD1-like"/>
</dbReference>
<feature type="region of interest" description="Disordered" evidence="1">
    <location>
        <begin position="707"/>
        <end position="748"/>
    </location>
</feature>
<feature type="transmembrane region" description="Helical" evidence="2">
    <location>
        <begin position="160"/>
        <end position="191"/>
    </location>
</feature>
<evidence type="ECO:0000313" key="4">
    <source>
        <dbReference type="Proteomes" id="UP000095192"/>
    </source>
</evidence>
<dbReference type="GO" id="GO:0019432">
    <property type="term" value="P:triglyceride biosynthetic process"/>
    <property type="evidence" value="ECO:0007669"/>
    <property type="project" value="TreeGrafter"/>
</dbReference>
<keyword evidence="2" id="KW-0472">Membrane</keyword>
<keyword evidence="2" id="KW-0812">Transmembrane</keyword>
<feature type="transmembrane region" description="Helical" evidence="2">
    <location>
        <begin position="1149"/>
        <end position="1170"/>
    </location>
</feature>
<evidence type="ECO:0000313" key="3">
    <source>
        <dbReference type="EMBL" id="OEH75909.1"/>
    </source>
</evidence>
<dbReference type="VEuPathDB" id="ToxoDB:cyc_05446"/>
<protein>
    <recommendedName>
        <fullName evidence="5">O-acyltransferase WSD1 C-terminal domain-containing protein</fullName>
    </recommendedName>
</protein>
<dbReference type="PANTHER" id="PTHR31650">
    <property type="entry name" value="O-ACYLTRANSFERASE (WSD1-LIKE) FAMILY PROTEIN"/>
    <property type="match status" value="1"/>
</dbReference>
<feature type="region of interest" description="Disordered" evidence="1">
    <location>
        <begin position="110"/>
        <end position="132"/>
    </location>
</feature>
<dbReference type="PANTHER" id="PTHR31650:SF1">
    <property type="entry name" value="WAX ESTER SYNTHASE_DIACYLGLYCEROL ACYLTRANSFERASE 4-RELATED"/>
    <property type="match status" value="1"/>
</dbReference>
<evidence type="ECO:0000256" key="2">
    <source>
        <dbReference type="SAM" id="Phobius"/>
    </source>
</evidence>
<reference evidence="3 4" key="1">
    <citation type="journal article" date="2016" name="BMC Genomics">
        <title>Comparative genomics reveals Cyclospora cayetanensis possesses coccidia-like metabolism and invasion components but unique surface antigens.</title>
        <authorList>
            <person name="Liu S."/>
            <person name="Wang L."/>
            <person name="Zheng H."/>
            <person name="Xu Z."/>
            <person name="Roellig D.M."/>
            <person name="Li N."/>
            <person name="Frace M.A."/>
            <person name="Tang K."/>
            <person name="Arrowood M.J."/>
            <person name="Moss D.M."/>
            <person name="Zhang L."/>
            <person name="Feng Y."/>
            <person name="Xiao L."/>
        </authorList>
    </citation>
    <scope>NUCLEOTIDE SEQUENCE [LARGE SCALE GENOMIC DNA]</scope>
    <source>
        <strain evidence="3 4">CHN_HEN01</strain>
    </source>
</reference>
<organism evidence="3 4">
    <name type="scientific">Cyclospora cayetanensis</name>
    <dbReference type="NCBI Taxonomy" id="88456"/>
    <lineage>
        <taxon>Eukaryota</taxon>
        <taxon>Sar</taxon>
        <taxon>Alveolata</taxon>
        <taxon>Apicomplexa</taxon>
        <taxon>Conoidasida</taxon>
        <taxon>Coccidia</taxon>
        <taxon>Eucoccidiorida</taxon>
        <taxon>Eimeriorina</taxon>
        <taxon>Eimeriidae</taxon>
        <taxon>Cyclospora</taxon>
    </lineage>
</organism>
<dbReference type="GO" id="GO:0005886">
    <property type="term" value="C:plasma membrane"/>
    <property type="evidence" value="ECO:0007669"/>
    <property type="project" value="TreeGrafter"/>
</dbReference>
<dbReference type="EMBL" id="JROU02001594">
    <property type="protein sequence ID" value="OEH75909.1"/>
    <property type="molecule type" value="Genomic_DNA"/>
</dbReference>
<name>A0A1D3CXJ4_9EIME</name>
<dbReference type="GO" id="GO:0008374">
    <property type="term" value="F:O-acyltransferase activity"/>
    <property type="evidence" value="ECO:0007669"/>
    <property type="project" value="InterPro"/>
</dbReference>
<dbReference type="Gene3D" id="3.30.559.10">
    <property type="entry name" value="Chloramphenicol acetyltransferase-like domain"/>
    <property type="match status" value="1"/>
</dbReference>